<organism evidence="7 8">
    <name type="scientific">Yersinia intermedia</name>
    <dbReference type="NCBI Taxonomy" id="631"/>
    <lineage>
        <taxon>Bacteria</taxon>
        <taxon>Pseudomonadati</taxon>
        <taxon>Pseudomonadota</taxon>
        <taxon>Gammaproteobacteria</taxon>
        <taxon>Enterobacterales</taxon>
        <taxon>Yersiniaceae</taxon>
        <taxon>Yersinia</taxon>
    </lineage>
</organism>
<feature type="transmembrane region" description="Helical" evidence="6">
    <location>
        <begin position="115"/>
        <end position="136"/>
    </location>
</feature>
<feature type="transmembrane region" description="Helical" evidence="6">
    <location>
        <begin position="173"/>
        <end position="193"/>
    </location>
</feature>
<gene>
    <name evidence="7" type="ORF">ERS008530_01744</name>
</gene>
<comment type="subcellular location">
    <subcellularLocation>
        <location evidence="1">Cell membrane</location>
        <topology evidence="1">Multi-pass membrane protein</topology>
    </subcellularLocation>
</comment>
<feature type="transmembrane region" description="Helical" evidence="6">
    <location>
        <begin position="43"/>
        <end position="65"/>
    </location>
</feature>
<accession>A0A0T9M5K8</accession>
<evidence type="ECO:0000256" key="2">
    <source>
        <dbReference type="ARBA" id="ARBA00022475"/>
    </source>
</evidence>
<dbReference type="RefSeq" id="WP_050073419.1">
    <property type="nucleotide sequence ID" value="NZ_CPZJ01000006.1"/>
</dbReference>
<evidence type="ECO:0000256" key="3">
    <source>
        <dbReference type="ARBA" id="ARBA00022692"/>
    </source>
</evidence>
<reference evidence="7 8" key="1">
    <citation type="submission" date="2015-03" db="EMBL/GenBank/DDBJ databases">
        <authorList>
            <person name="Murphy D."/>
        </authorList>
    </citation>
    <scope>NUCLEOTIDE SEQUENCE [LARGE SCALE GENOMIC DNA]</scope>
    <source>
        <strain evidence="7 8">BR165/97</strain>
    </source>
</reference>
<proteinExistence type="predicted"/>
<evidence type="ECO:0000256" key="4">
    <source>
        <dbReference type="ARBA" id="ARBA00022989"/>
    </source>
</evidence>
<name>A0A0T9M5K8_YERIN</name>
<feature type="transmembrane region" description="Helical" evidence="6">
    <location>
        <begin position="393"/>
        <end position="413"/>
    </location>
</feature>
<evidence type="ECO:0000313" key="8">
    <source>
        <dbReference type="Proteomes" id="UP000038750"/>
    </source>
</evidence>
<dbReference type="GO" id="GO:0005886">
    <property type="term" value="C:plasma membrane"/>
    <property type="evidence" value="ECO:0007669"/>
    <property type="project" value="UniProtKB-SubCell"/>
</dbReference>
<dbReference type="OrthoDB" id="7107952at2"/>
<feature type="transmembrane region" description="Helical" evidence="6">
    <location>
        <begin position="86"/>
        <end position="103"/>
    </location>
</feature>
<feature type="transmembrane region" description="Helical" evidence="6">
    <location>
        <begin position="214"/>
        <end position="237"/>
    </location>
</feature>
<keyword evidence="5 6" id="KW-0472">Membrane</keyword>
<sequence>MILKSNNRDFFVLLSGRLLQVLVVLLTLRVSTTVLPKSELGTIYYLITLHTFYSLFFINPVGQYFNRNTIYWYNKGDIIFCFKRQFFYITSIAITAIITLNLIKYFGVINLSGKTLLVIGMLIVSQSTNQTIIPLINMIGKREAFVSLNLLTAILSLFLSFCMIYYFEEKAEYWLSGMIISNILVSLFAFKYLSMISKRTMPISDARKNLIHELSSLFKVIKFSVPIGIATLFMWYLNSGYRIQVENHYGLVYLALIGVGLSISNQVFNIVESVLTQYMIPGLYKSIEGANKDEVRIIYSNYLNSIIPIYLAVAIFLSFSIKNLLPFLVNESFSSGYAIIIFGAWIEFTRVVTNALALASQIERKTGSFIPAYLLGATSLIASFKFFPNDASLICVKLLIANIVVVIFMAIMMKKIINFHFYFSRLLKVTIYISPSVVFFYYVNSMSGLDFNNFIFSSIGCFLFLLFLYYYWISILKK</sequence>
<feature type="transmembrane region" description="Helical" evidence="6">
    <location>
        <begin position="148"/>
        <end position="167"/>
    </location>
</feature>
<evidence type="ECO:0000313" key="7">
    <source>
        <dbReference type="EMBL" id="CNF65262.1"/>
    </source>
</evidence>
<evidence type="ECO:0008006" key="9">
    <source>
        <dbReference type="Google" id="ProtNLM"/>
    </source>
</evidence>
<feature type="transmembrane region" description="Helical" evidence="6">
    <location>
        <begin position="302"/>
        <end position="321"/>
    </location>
</feature>
<dbReference type="InterPro" id="IPR050833">
    <property type="entry name" value="Poly_Biosynth_Transport"/>
</dbReference>
<dbReference type="AlphaFoldDB" id="A0A0T9M5K8"/>
<feature type="transmembrane region" description="Helical" evidence="6">
    <location>
        <begin position="333"/>
        <end position="357"/>
    </location>
</feature>
<feature type="transmembrane region" description="Helical" evidence="6">
    <location>
        <begin position="249"/>
        <end position="271"/>
    </location>
</feature>
<keyword evidence="3 6" id="KW-0812">Transmembrane</keyword>
<feature type="transmembrane region" description="Helical" evidence="6">
    <location>
        <begin position="425"/>
        <end position="442"/>
    </location>
</feature>
<dbReference type="PANTHER" id="PTHR30250">
    <property type="entry name" value="PST FAMILY PREDICTED COLANIC ACID TRANSPORTER"/>
    <property type="match status" value="1"/>
</dbReference>
<dbReference type="PANTHER" id="PTHR30250:SF11">
    <property type="entry name" value="O-ANTIGEN TRANSPORTER-RELATED"/>
    <property type="match status" value="1"/>
</dbReference>
<evidence type="ECO:0000256" key="6">
    <source>
        <dbReference type="SAM" id="Phobius"/>
    </source>
</evidence>
<feature type="transmembrane region" description="Helical" evidence="6">
    <location>
        <begin position="369"/>
        <end position="387"/>
    </location>
</feature>
<keyword evidence="2" id="KW-1003">Cell membrane</keyword>
<feature type="transmembrane region" description="Helical" evidence="6">
    <location>
        <begin position="12"/>
        <end position="31"/>
    </location>
</feature>
<evidence type="ECO:0000256" key="1">
    <source>
        <dbReference type="ARBA" id="ARBA00004651"/>
    </source>
</evidence>
<keyword evidence="4 6" id="KW-1133">Transmembrane helix</keyword>
<dbReference type="EMBL" id="CPZJ01000006">
    <property type="protein sequence ID" value="CNF65262.1"/>
    <property type="molecule type" value="Genomic_DNA"/>
</dbReference>
<protein>
    <recommendedName>
        <fullName evidence="9">Polysaccharide biosynthesis protein</fullName>
    </recommendedName>
</protein>
<dbReference type="Proteomes" id="UP000038750">
    <property type="component" value="Unassembled WGS sequence"/>
</dbReference>
<evidence type="ECO:0000256" key="5">
    <source>
        <dbReference type="ARBA" id="ARBA00023136"/>
    </source>
</evidence>
<feature type="transmembrane region" description="Helical" evidence="6">
    <location>
        <begin position="454"/>
        <end position="473"/>
    </location>
</feature>